<dbReference type="InParanoid" id="A0A151GH43"/>
<evidence type="ECO:0000313" key="3">
    <source>
        <dbReference type="Proteomes" id="UP000076580"/>
    </source>
</evidence>
<accession>A0A151GH43</accession>
<name>A0A151GH43_DRECN</name>
<dbReference type="EMBL" id="LAYC01000002">
    <property type="protein sequence ID" value="KYK56386.1"/>
    <property type="molecule type" value="Genomic_DNA"/>
</dbReference>
<proteinExistence type="predicted"/>
<evidence type="ECO:0000256" key="1">
    <source>
        <dbReference type="SAM" id="SignalP"/>
    </source>
</evidence>
<feature type="chain" id="PRO_5007580545" evidence="1">
    <location>
        <begin position="18"/>
        <end position="184"/>
    </location>
</feature>
<comment type="caution">
    <text evidence="2">The sequence shown here is derived from an EMBL/GenBank/DDBJ whole genome shotgun (WGS) entry which is preliminary data.</text>
</comment>
<feature type="signal peptide" evidence="1">
    <location>
        <begin position="1"/>
        <end position="17"/>
    </location>
</feature>
<keyword evidence="1" id="KW-0732">Signal</keyword>
<dbReference type="AlphaFoldDB" id="A0A151GH43"/>
<organism evidence="2 3">
    <name type="scientific">Drechmeria coniospora</name>
    <name type="common">Nematophagous fungus</name>
    <name type="synonym">Meria coniospora</name>
    <dbReference type="NCBI Taxonomy" id="98403"/>
    <lineage>
        <taxon>Eukaryota</taxon>
        <taxon>Fungi</taxon>
        <taxon>Dikarya</taxon>
        <taxon>Ascomycota</taxon>
        <taxon>Pezizomycotina</taxon>
        <taxon>Sordariomycetes</taxon>
        <taxon>Hypocreomycetidae</taxon>
        <taxon>Hypocreales</taxon>
        <taxon>Ophiocordycipitaceae</taxon>
        <taxon>Drechmeria</taxon>
    </lineage>
</organism>
<protein>
    <submittedName>
        <fullName evidence="2">Uncharacterized protein</fullName>
    </submittedName>
</protein>
<evidence type="ECO:0000313" key="2">
    <source>
        <dbReference type="EMBL" id="KYK56386.1"/>
    </source>
</evidence>
<sequence>MRLTDALLSVTLASASAIDGTGAYGAELKEKFYKPAAEFFWDVVGHKNERLSTSVHKWNMSLHAELQPYIDARVRTELELLPHLADLNAKLPAIVDNIQLAIVRSKPWIQNQQQCGDARVAVCDLRTQLTFFAEFMANSLMVTNWKADPSDDVTSKKDEVDAIMARLTREFEEGECIDGRPANE</sequence>
<gene>
    <name evidence="2" type="ORF">DCS_03386</name>
</gene>
<reference evidence="2 3" key="1">
    <citation type="journal article" date="2016" name="Sci. Rep.">
        <title>Insights into Adaptations to a Near-Obligate Nematode Endoparasitic Lifestyle from the Finished Genome of Drechmeria coniospora.</title>
        <authorList>
            <person name="Zhang L."/>
            <person name="Zhou Z."/>
            <person name="Guo Q."/>
            <person name="Fokkens L."/>
            <person name="Miskei M."/>
            <person name="Pocsi I."/>
            <person name="Zhang W."/>
            <person name="Chen M."/>
            <person name="Wang L."/>
            <person name="Sun Y."/>
            <person name="Donzelli B.G."/>
            <person name="Gibson D.M."/>
            <person name="Nelson D.R."/>
            <person name="Luo J.G."/>
            <person name="Rep M."/>
            <person name="Liu H."/>
            <person name="Yang S."/>
            <person name="Wang J."/>
            <person name="Krasnoff S.B."/>
            <person name="Xu Y."/>
            <person name="Molnar I."/>
            <person name="Lin M."/>
        </authorList>
    </citation>
    <scope>NUCLEOTIDE SEQUENCE [LARGE SCALE GENOMIC DNA]</scope>
    <source>
        <strain evidence="2 3">ARSEF 6962</strain>
    </source>
</reference>
<keyword evidence="3" id="KW-1185">Reference proteome</keyword>
<dbReference type="GeneID" id="63716029"/>
<dbReference type="Proteomes" id="UP000076580">
    <property type="component" value="Chromosome 02"/>
</dbReference>
<dbReference type="RefSeq" id="XP_040655738.1">
    <property type="nucleotide sequence ID" value="XM_040800705.1"/>
</dbReference>